<reference evidence="12 13" key="1">
    <citation type="submission" date="2021-10" db="EMBL/GenBank/DDBJ databases">
        <title>Streptomyces sp. strain SMC 277, a novel streptomycete isolated from soil.</title>
        <authorList>
            <person name="Chanama M."/>
        </authorList>
    </citation>
    <scope>NUCLEOTIDE SEQUENCE [LARGE SCALE GENOMIC DNA]</scope>
    <source>
        <strain evidence="12 13">SMC 277</strain>
    </source>
</reference>
<dbReference type="InterPro" id="IPR001240">
    <property type="entry name" value="PRAI_dom"/>
</dbReference>
<proteinExistence type="inferred from homology"/>
<evidence type="ECO:0000256" key="2">
    <source>
        <dbReference type="ARBA" id="ARBA00004664"/>
    </source>
</evidence>
<feature type="region of interest" description="Disordered" evidence="10">
    <location>
        <begin position="232"/>
        <end position="270"/>
    </location>
</feature>
<keyword evidence="6 9" id="KW-0822">Tryptophan biosynthesis</keyword>
<comment type="similarity">
    <text evidence="9">Belongs to the TrpF family.</text>
</comment>
<keyword evidence="8 9" id="KW-0413">Isomerase</keyword>
<comment type="pathway">
    <text evidence="2 9">Amino-acid biosynthesis; L-tryptophan biosynthesis; L-tryptophan from chorismate: step 3/5.</text>
</comment>
<dbReference type="InterPro" id="IPR044643">
    <property type="entry name" value="TrpF_fam"/>
</dbReference>
<dbReference type="Pfam" id="PF00697">
    <property type="entry name" value="PRAI"/>
    <property type="match status" value="1"/>
</dbReference>
<dbReference type="EC" id="5.3.1.24" evidence="3 9"/>
<dbReference type="RefSeq" id="WP_226725195.1">
    <property type="nucleotide sequence ID" value="NZ_JAJAUY010000009.1"/>
</dbReference>
<evidence type="ECO:0000256" key="1">
    <source>
        <dbReference type="ARBA" id="ARBA00001164"/>
    </source>
</evidence>
<dbReference type="PANTHER" id="PTHR42894">
    <property type="entry name" value="N-(5'-PHOSPHORIBOSYL)ANTHRANILATE ISOMERASE"/>
    <property type="match status" value="1"/>
</dbReference>
<dbReference type="GO" id="GO:0016853">
    <property type="term" value="F:isomerase activity"/>
    <property type="evidence" value="ECO:0007669"/>
    <property type="project" value="UniProtKB-KW"/>
</dbReference>
<sequence length="270" mass="27580">MSSRHLLKVCGATTPQDVEAAAAAGADCVGLWHGVPGGPRELDPDGLAALAAAARSTGLLPVWVTFLADPAALVATARAAGAGWIQLHAYQPPAVVRALREALPASVGLVKVLHVAPGGAGCVERPLIGAYARAGTDLFLLDTATEDGRIGSTGRTLDQADVTALLPRLPRPFLLAGGLTPANRPAYEEVVAHPGFRGVDVDTAARDRVTGAFGVPEIAALARAWRHAGPAGRGLGLGPVPVAVPGPGSRPGPRSDTSQTRRIREMEPSS</sequence>
<dbReference type="SUPFAM" id="SSF51366">
    <property type="entry name" value="Ribulose-phoshate binding barrel"/>
    <property type="match status" value="1"/>
</dbReference>
<dbReference type="EMBL" id="JAJAUY010000009">
    <property type="protein sequence ID" value="MCB5178535.1"/>
    <property type="molecule type" value="Genomic_DNA"/>
</dbReference>
<comment type="catalytic activity">
    <reaction evidence="1 9">
        <text>N-(5-phospho-beta-D-ribosyl)anthranilate = 1-(2-carboxyphenylamino)-1-deoxy-D-ribulose 5-phosphate</text>
        <dbReference type="Rhea" id="RHEA:21540"/>
        <dbReference type="ChEBI" id="CHEBI:18277"/>
        <dbReference type="ChEBI" id="CHEBI:58613"/>
        <dbReference type="EC" id="5.3.1.24"/>
    </reaction>
</comment>
<keyword evidence="7 9" id="KW-0057">Aromatic amino acid biosynthesis</keyword>
<evidence type="ECO:0000256" key="6">
    <source>
        <dbReference type="ARBA" id="ARBA00022822"/>
    </source>
</evidence>
<dbReference type="HAMAP" id="MF_00135">
    <property type="entry name" value="PRAI"/>
    <property type="match status" value="1"/>
</dbReference>
<evidence type="ECO:0000256" key="4">
    <source>
        <dbReference type="ARBA" id="ARBA00022272"/>
    </source>
</evidence>
<keyword evidence="13" id="KW-1185">Reference proteome</keyword>
<evidence type="ECO:0000313" key="13">
    <source>
        <dbReference type="Proteomes" id="UP001199054"/>
    </source>
</evidence>
<dbReference type="Gene3D" id="3.20.20.70">
    <property type="entry name" value="Aldolase class I"/>
    <property type="match status" value="1"/>
</dbReference>
<evidence type="ECO:0000313" key="12">
    <source>
        <dbReference type="EMBL" id="MCB5178535.1"/>
    </source>
</evidence>
<feature type="domain" description="N-(5'phosphoribosyl) anthranilate isomerase (PRAI)" evidence="11">
    <location>
        <begin position="8"/>
        <end position="202"/>
    </location>
</feature>
<accession>A0ABS8B1S3</accession>
<gene>
    <name evidence="9" type="primary">trpF</name>
    <name evidence="12" type="ORF">LG632_03905</name>
</gene>
<name>A0ABS8B1S3_9ACTN</name>
<evidence type="ECO:0000259" key="11">
    <source>
        <dbReference type="Pfam" id="PF00697"/>
    </source>
</evidence>
<dbReference type="PANTHER" id="PTHR42894:SF1">
    <property type="entry name" value="N-(5'-PHOSPHORIBOSYL)ANTHRANILATE ISOMERASE"/>
    <property type="match status" value="1"/>
</dbReference>
<keyword evidence="5 9" id="KW-0028">Amino-acid biosynthesis</keyword>
<evidence type="ECO:0000256" key="8">
    <source>
        <dbReference type="ARBA" id="ARBA00023235"/>
    </source>
</evidence>
<protein>
    <recommendedName>
        <fullName evidence="4 9">N-(5'-phosphoribosyl)anthranilate isomerase</fullName>
        <shortName evidence="9">PRAI</shortName>
        <ecNumber evidence="3 9">5.3.1.24</ecNumber>
    </recommendedName>
</protein>
<dbReference type="Proteomes" id="UP001199054">
    <property type="component" value="Unassembled WGS sequence"/>
</dbReference>
<evidence type="ECO:0000256" key="5">
    <source>
        <dbReference type="ARBA" id="ARBA00022605"/>
    </source>
</evidence>
<evidence type="ECO:0000256" key="10">
    <source>
        <dbReference type="SAM" id="MobiDB-lite"/>
    </source>
</evidence>
<dbReference type="InterPro" id="IPR013785">
    <property type="entry name" value="Aldolase_TIM"/>
</dbReference>
<evidence type="ECO:0000256" key="3">
    <source>
        <dbReference type="ARBA" id="ARBA00012572"/>
    </source>
</evidence>
<dbReference type="InterPro" id="IPR011060">
    <property type="entry name" value="RibuloseP-bd_barrel"/>
</dbReference>
<comment type="caution">
    <text evidence="12">The sequence shown here is derived from an EMBL/GenBank/DDBJ whole genome shotgun (WGS) entry which is preliminary data.</text>
</comment>
<organism evidence="12 13">
    <name type="scientific">Streptomyces antimicrobicus</name>
    <dbReference type="NCBI Taxonomy" id="2883108"/>
    <lineage>
        <taxon>Bacteria</taxon>
        <taxon>Bacillati</taxon>
        <taxon>Actinomycetota</taxon>
        <taxon>Actinomycetes</taxon>
        <taxon>Kitasatosporales</taxon>
        <taxon>Streptomycetaceae</taxon>
        <taxon>Streptomyces</taxon>
    </lineage>
</organism>
<evidence type="ECO:0000256" key="9">
    <source>
        <dbReference type="HAMAP-Rule" id="MF_00135"/>
    </source>
</evidence>
<evidence type="ECO:0000256" key="7">
    <source>
        <dbReference type="ARBA" id="ARBA00023141"/>
    </source>
</evidence>